<reference evidence="12 13" key="1">
    <citation type="submission" date="2017-12" db="EMBL/GenBank/DDBJ databases">
        <authorList>
            <person name="Pombert J.-F."/>
            <person name="Haag K.L."/>
            <person name="Ebert D."/>
        </authorList>
    </citation>
    <scope>NUCLEOTIDE SEQUENCE [LARGE SCALE GENOMIC DNA]</scope>
    <source>
        <strain evidence="12">IL-G-3</strain>
    </source>
</reference>
<feature type="non-terminal residue" evidence="12">
    <location>
        <position position="1044"/>
    </location>
</feature>
<dbReference type="Pfam" id="PF08282">
    <property type="entry name" value="Hydrolase_3"/>
    <property type="match status" value="1"/>
</dbReference>
<gene>
    <name evidence="12" type="ORF">CWI38_0434p0010</name>
</gene>
<evidence type="ECO:0000256" key="1">
    <source>
        <dbReference type="ARBA" id="ARBA00004141"/>
    </source>
</evidence>
<keyword evidence="3" id="KW-0479">Metal-binding</keyword>
<evidence type="ECO:0000256" key="3">
    <source>
        <dbReference type="ARBA" id="ARBA00022723"/>
    </source>
</evidence>
<dbReference type="PROSITE" id="PS00154">
    <property type="entry name" value="ATPASE_E1_E2"/>
    <property type="match status" value="1"/>
</dbReference>
<keyword evidence="8 10" id="KW-1133">Transmembrane helix</keyword>
<dbReference type="STRING" id="1176355.A0A4Q9M074"/>
<feature type="domain" description="Cation-transporting P-type ATPase C-terminal" evidence="11">
    <location>
        <begin position="830"/>
        <end position="988"/>
    </location>
</feature>
<dbReference type="GO" id="GO:0005524">
    <property type="term" value="F:ATP binding"/>
    <property type="evidence" value="ECO:0007669"/>
    <property type="project" value="UniProtKB-KW"/>
</dbReference>
<dbReference type="PANTHER" id="PTHR24093:SF508">
    <property type="entry name" value="CALCIUM-TRANSPORTING ATPASE CTPE"/>
    <property type="match status" value="1"/>
</dbReference>
<evidence type="ECO:0000256" key="9">
    <source>
        <dbReference type="ARBA" id="ARBA00023136"/>
    </source>
</evidence>
<dbReference type="SUPFAM" id="SSF81653">
    <property type="entry name" value="Calcium ATPase, transduction domain A"/>
    <property type="match status" value="1"/>
</dbReference>
<dbReference type="Gene3D" id="2.70.150.10">
    <property type="entry name" value="Calcium-transporting ATPase, cytoplasmic transduction domain A"/>
    <property type="match status" value="1"/>
</dbReference>
<dbReference type="InterPro" id="IPR044492">
    <property type="entry name" value="P_typ_ATPase_HD_dom"/>
</dbReference>
<dbReference type="SFLD" id="SFLDF00027">
    <property type="entry name" value="p-type_atpase"/>
    <property type="match status" value="1"/>
</dbReference>
<evidence type="ECO:0000256" key="5">
    <source>
        <dbReference type="ARBA" id="ARBA00022840"/>
    </source>
</evidence>
<dbReference type="PRINTS" id="PR00119">
    <property type="entry name" value="CATATPASE"/>
</dbReference>
<keyword evidence="5" id="KW-0067">ATP-binding</keyword>
<dbReference type="GO" id="GO:0046872">
    <property type="term" value="F:metal ion binding"/>
    <property type="evidence" value="ECO:0007669"/>
    <property type="project" value="UniProtKB-KW"/>
</dbReference>
<evidence type="ECO:0000256" key="10">
    <source>
        <dbReference type="SAM" id="Phobius"/>
    </source>
</evidence>
<dbReference type="SFLD" id="SFLDG00002">
    <property type="entry name" value="C1.7:_P-type_atpase_like"/>
    <property type="match status" value="1"/>
</dbReference>
<dbReference type="SUPFAM" id="SSF56784">
    <property type="entry name" value="HAD-like"/>
    <property type="match status" value="1"/>
</dbReference>
<dbReference type="SUPFAM" id="SSF81660">
    <property type="entry name" value="Metal cation-transporting ATPase, ATP-binding domain N"/>
    <property type="match status" value="1"/>
</dbReference>
<dbReference type="SFLD" id="SFLDS00003">
    <property type="entry name" value="Haloacid_Dehalogenase"/>
    <property type="match status" value="1"/>
</dbReference>
<evidence type="ECO:0000313" key="12">
    <source>
        <dbReference type="EMBL" id="TBU13425.1"/>
    </source>
</evidence>
<comment type="caution">
    <text evidence="12">The sequence shown here is derived from an EMBL/GenBank/DDBJ whole genome shotgun (WGS) entry which is preliminary data.</text>
</comment>
<dbReference type="InterPro" id="IPR023214">
    <property type="entry name" value="HAD_sf"/>
</dbReference>
<dbReference type="VEuPathDB" id="MicrosporidiaDB:CWI38_0434p0010"/>
<dbReference type="NCBIfam" id="TIGR01494">
    <property type="entry name" value="ATPase_P-type"/>
    <property type="match status" value="1"/>
</dbReference>
<dbReference type="AlphaFoldDB" id="A0A4Q9M074"/>
<dbReference type="SUPFAM" id="SSF81665">
    <property type="entry name" value="Calcium ATPase, transmembrane domain M"/>
    <property type="match status" value="1"/>
</dbReference>
<keyword evidence="7" id="KW-1278">Translocase</keyword>
<dbReference type="InterPro" id="IPR018303">
    <property type="entry name" value="ATPase_P-typ_P_site"/>
</dbReference>
<dbReference type="InterPro" id="IPR008250">
    <property type="entry name" value="ATPase_P-typ_transduc_dom_A_sf"/>
</dbReference>
<dbReference type="PANTHER" id="PTHR24093">
    <property type="entry name" value="CATION TRANSPORTING ATPASE"/>
    <property type="match status" value="1"/>
</dbReference>
<dbReference type="OrthoDB" id="3352408at2759"/>
<dbReference type="Gene3D" id="1.20.1110.10">
    <property type="entry name" value="Calcium-transporting ATPase, transmembrane domain"/>
    <property type="match status" value="1"/>
</dbReference>
<accession>A0A4Q9M074</accession>
<evidence type="ECO:0000259" key="11">
    <source>
        <dbReference type="Pfam" id="PF00689"/>
    </source>
</evidence>
<evidence type="ECO:0000256" key="2">
    <source>
        <dbReference type="ARBA" id="ARBA00022692"/>
    </source>
</evidence>
<comment type="subcellular location">
    <subcellularLocation>
        <location evidence="1">Membrane</location>
        <topology evidence="1">Multi-pass membrane protein</topology>
    </subcellularLocation>
</comment>
<keyword evidence="4" id="KW-0547">Nucleotide-binding</keyword>
<dbReference type="Pfam" id="PF00689">
    <property type="entry name" value="Cation_ATPase_C"/>
    <property type="match status" value="1"/>
</dbReference>
<dbReference type="GO" id="GO:0005388">
    <property type="term" value="F:P-type calcium transporter activity"/>
    <property type="evidence" value="ECO:0007669"/>
    <property type="project" value="TreeGrafter"/>
</dbReference>
<dbReference type="EMBL" id="PITK01000434">
    <property type="protein sequence ID" value="TBU13425.1"/>
    <property type="molecule type" value="Genomic_DNA"/>
</dbReference>
<feature type="transmembrane region" description="Helical" evidence="10">
    <location>
        <begin position="970"/>
        <end position="993"/>
    </location>
</feature>
<keyword evidence="13" id="KW-1185">Reference proteome</keyword>
<feature type="transmembrane region" description="Helical" evidence="10">
    <location>
        <begin position="864"/>
        <end position="883"/>
    </location>
</feature>
<keyword evidence="6" id="KW-0460">Magnesium</keyword>
<feature type="transmembrane region" description="Helical" evidence="10">
    <location>
        <begin position="359"/>
        <end position="377"/>
    </location>
</feature>
<evidence type="ECO:0000256" key="6">
    <source>
        <dbReference type="ARBA" id="ARBA00022842"/>
    </source>
</evidence>
<dbReference type="InterPro" id="IPR001757">
    <property type="entry name" value="P_typ_ATPase"/>
</dbReference>
<organism evidence="12 13">
    <name type="scientific">Hamiltosporidium tvaerminnensis</name>
    <dbReference type="NCBI Taxonomy" id="1176355"/>
    <lineage>
        <taxon>Eukaryota</taxon>
        <taxon>Fungi</taxon>
        <taxon>Fungi incertae sedis</taxon>
        <taxon>Microsporidia</taxon>
        <taxon>Dubosqiidae</taxon>
        <taxon>Hamiltosporidium</taxon>
    </lineage>
</organism>
<name>A0A4Q9M074_9MICR</name>
<dbReference type="InterPro" id="IPR006068">
    <property type="entry name" value="ATPase_P-typ_cation-transptr_C"/>
</dbReference>
<evidence type="ECO:0000313" key="13">
    <source>
        <dbReference type="Proteomes" id="UP000292282"/>
    </source>
</evidence>
<dbReference type="InterPro" id="IPR036412">
    <property type="entry name" value="HAD-like_sf"/>
</dbReference>
<evidence type="ECO:0000256" key="4">
    <source>
        <dbReference type="ARBA" id="ARBA00022741"/>
    </source>
</evidence>
<dbReference type="Proteomes" id="UP000292282">
    <property type="component" value="Unassembled WGS sequence"/>
</dbReference>
<sequence length="1044" mass="118046">MNISSEQKNIKSESCDANLVLSHEYDKNIIKSENKSHEISLDHYFSTGQEKKPRKEKIKDSRIKEFIFSALFSPLQDKLSLILLISSLLNFLLAFCQNCTKEDIFEFFNSISVILISSFLEAFQDYKNALFLEKSRLLLAPKTLVLRNKLLNEETYLFKNDIIYLRPGDIVPTESLLIESSIFKETTTTFLSINESAITGESHCIFKKVLKTENFKNLDEIYMHLQKNSNLDTECTSDTFSKPSSHANIKTKSSQNISISKEEEENEINGCLMRAGSFVIHGSSYALVLTDMDNNSISELRQKLEKLHSLKKSSLLLTTKKCGDVLSIFIAFFCIILFIVGTFRSVFEFNVYFKGDRRNIGFYNFFGSIFVELLANFKFCVSLAITAIPEGLELTARLCLSYISQKLQKKGVLIKDSRRIESLSKITTICTDKTGTLTTNEHIVSEIYILKNKKQEIESLKVSNATENSGVFESVDFEKYFEDKMSRMLFKYCNHLIEVDSKPFGDPLELAMADLYSDFESDSSEILHVREEIPVSDSLFSKTESSSSSIIKLPFCPGNMFMKVKITNNDGKEIFIVKGAPENILKNATDIYISNGATTDIINITDTIKNEISDKIKCLSENSFRIIGCCVQIDNKNIFHSLISFIDPPRNTVEESIKWCQNENINIIVITGDSLLTTKSICNEVGIIENSKEVFLSGIEFYNMKEMEFQEILPHLKIIYRAEPKHKLRLISLLKKKGEYVLMCGDGVNDVLAIKASDFGVGMGSGTEICKETSDCIIKDDDFSKIVECIQEGRTGLHNVFCILKYLLSSNLGELILIGLCYFNNIKPCFNSYQLMFINMLTDGLPACFLCFNKKGKCKANYFTIIRGILIGFYIGIGGFLVYKNTLQNIFYNTKVKENPGLALTFILFSEMVNSLNNIDLNESIFLTYQNNFKVVGCVVMCVSILIGAIKHGRICGYMGIENVDVSEALFVLSLSFGVLVIDEIMKLSLILIKITLQESLQIFETGKLLLYDISANWLGLIYKCSVAIIPHAKSKILLQLNIL</sequence>
<dbReference type="InterPro" id="IPR023298">
    <property type="entry name" value="ATPase_P-typ_TM_dom_sf"/>
</dbReference>
<dbReference type="Gene3D" id="3.40.50.1000">
    <property type="entry name" value="HAD superfamily/HAD-like"/>
    <property type="match status" value="1"/>
</dbReference>
<dbReference type="InterPro" id="IPR023299">
    <property type="entry name" value="ATPase_P-typ_cyto_dom_N"/>
</dbReference>
<protein>
    <submittedName>
        <fullName evidence="12">E1-E2 ATPase</fullName>
    </submittedName>
</protein>
<dbReference type="GO" id="GO:0005886">
    <property type="term" value="C:plasma membrane"/>
    <property type="evidence" value="ECO:0007669"/>
    <property type="project" value="TreeGrafter"/>
</dbReference>
<feature type="transmembrane region" description="Helical" evidence="10">
    <location>
        <begin position="325"/>
        <end position="347"/>
    </location>
</feature>
<keyword evidence="2 10" id="KW-0812">Transmembrane</keyword>
<keyword evidence="9 10" id="KW-0472">Membrane</keyword>
<dbReference type="Gene3D" id="3.40.1110.10">
    <property type="entry name" value="Calcium-transporting ATPase, cytoplasmic domain N"/>
    <property type="match status" value="1"/>
</dbReference>
<proteinExistence type="predicted"/>
<evidence type="ECO:0000256" key="7">
    <source>
        <dbReference type="ARBA" id="ARBA00022967"/>
    </source>
</evidence>
<dbReference type="GO" id="GO:0016887">
    <property type="term" value="F:ATP hydrolysis activity"/>
    <property type="evidence" value="ECO:0007669"/>
    <property type="project" value="InterPro"/>
</dbReference>
<dbReference type="Pfam" id="PF13246">
    <property type="entry name" value="Cation_ATPase"/>
    <property type="match status" value="1"/>
</dbReference>
<evidence type="ECO:0000256" key="8">
    <source>
        <dbReference type="ARBA" id="ARBA00022989"/>
    </source>
</evidence>
<feature type="transmembrane region" description="Helical" evidence="10">
    <location>
        <begin position="933"/>
        <end position="950"/>
    </location>
</feature>